<organism evidence="11 12">
    <name type="scientific">Candidatus Kaiserbacteria bacterium RIFCSPHIGHO2_01_FULL_54_36</name>
    <dbReference type="NCBI Taxonomy" id="1798482"/>
    <lineage>
        <taxon>Bacteria</taxon>
        <taxon>Candidatus Kaiseribacteriota</taxon>
    </lineage>
</organism>
<dbReference type="InterPro" id="IPR026579">
    <property type="entry name" value="FtsQ"/>
</dbReference>
<dbReference type="Proteomes" id="UP000178370">
    <property type="component" value="Unassembled WGS sequence"/>
</dbReference>
<dbReference type="GO" id="GO:0090529">
    <property type="term" value="P:cell septum assembly"/>
    <property type="evidence" value="ECO:0007669"/>
    <property type="project" value="InterPro"/>
</dbReference>
<evidence type="ECO:0000256" key="7">
    <source>
        <dbReference type="ARBA" id="ARBA00023306"/>
    </source>
</evidence>
<feature type="transmembrane region" description="Helical" evidence="9">
    <location>
        <begin position="48"/>
        <end position="70"/>
    </location>
</feature>
<accession>A0A1F6CNS7</accession>
<comment type="subcellular location">
    <subcellularLocation>
        <location evidence="1">Membrane</location>
    </subcellularLocation>
</comment>
<keyword evidence="3" id="KW-0132">Cell division</keyword>
<reference evidence="11 12" key="1">
    <citation type="journal article" date="2016" name="Nat. Commun.">
        <title>Thousands of microbial genomes shed light on interconnected biogeochemical processes in an aquifer system.</title>
        <authorList>
            <person name="Anantharaman K."/>
            <person name="Brown C.T."/>
            <person name="Hug L.A."/>
            <person name="Sharon I."/>
            <person name="Castelle C.J."/>
            <person name="Probst A.J."/>
            <person name="Thomas B.C."/>
            <person name="Singh A."/>
            <person name="Wilkins M.J."/>
            <person name="Karaoz U."/>
            <person name="Brodie E.L."/>
            <person name="Williams K.H."/>
            <person name="Hubbard S.S."/>
            <person name="Banfield J.F."/>
        </authorList>
    </citation>
    <scope>NUCLEOTIDE SEQUENCE [LARGE SCALE GENOMIC DNA]</scope>
</reference>
<proteinExistence type="predicted"/>
<keyword evidence="2" id="KW-1003">Cell membrane</keyword>
<evidence type="ECO:0000313" key="11">
    <source>
        <dbReference type="EMBL" id="OGG50720.1"/>
    </source>
</evidence>
<sequence>MAQGLIDLRQRSGKKPPAGQQRLFGPRAPREPDKRPMPLRVRRRRVRVLIALAALILIGSVAYGVSYLSYLPQYNIAEIHVEGAQEIAVEPVKMLAQATLADGAYHFISRSNIFLYPRAAIEDAVKNAFPRIRSAHVSRASLLATALTVKVEERQPFALWCPPAQEAAECYVMDEDGFIFATRASTSERTQYVFSGGLPAQAGLASSSSPIGQWFARAHLPGLIALLHSLGQTGFEPAGASIEGRQDFFIPLRDGFYIKASFGQEATTLSKNLELVLSSDTLKGKQGELEYVDLRFGNRVYYKLFSEGESAFGGKGQAESAAE</sequence>
<protein>
    <recommendedName>
        <fullName evidence="10">POTRA domain-containing protein</fullName>
    </recommendedName>
</protein>
<dbReference type="PANTHER" id="PTHR35851">
    <property type="entry name" value="CELL DIVISION PROTEIN FTSQ"/>
    <property type="match status" value="1"/>
</dbReference>
<feature type="domain" description="POTRA" evidence="10">
    <location>
        <begin position="74"/>
        <end position="154"/>
    </location>
</feature>
<evidence type="ECO:0000256" key="9">
    <source>
        <dbReference type="SAM" id="Phobius"/>
    </source>
</evidence>
<keyword evidence="4 9" id="KW-0812">Transmembrane</keyword>
<evidence type="ECO:0000256" key="2">
    <source>
        <dbReference type="ARBA" id="ARBA00022475"/>
    </source>
</evidence>
<feature type="region of interest" description="Disordered" evidence="8">
    <location>
        <begin position="9"/>
        <end position="36"/>
    </location>
</feature>
<evidence type="ECO:0000256" key="4">
    <source>
        <dbReference type="ARBA" id="ARBA00022692"/>
    </source>
</evidence>
<dbReference type="GO" id="GO:0016020">
    <property type="term" value="C:membrane"/>
    <property type="evidence" value="ECO:0007669"/>
    <property type="project" value="UniProtKB-SubCell"/>
</dbReference>
<comment type="caution">
    <text evidence="11">The sequence shown here is derived from an EMBL/GenBank/DDBJ whole genome shotgun (WGS) entry which is preliminary data.</text>
</comment>
<evidence type="ECO:0000256" key="3">
    <source>
        <dbReference type="ARBA" id="ARBA00022618"/>
    </source>
</evidence>
<dbReference type="InterPro" id="IPR034746">
    <property type="entry name" value="POTRA"/>
</dbReference>
<keyword evidence="6 9" id="KW-0472">Membrane</keyword>
<evidence type="ECO:0000256" key="6">
    <source>
        <dbReference type="ARBA" id="ARBA00023136"/>
    </source>
</evidence>
<evidence type="ECO:0000256" key="5">
    <source>
        <dbReference type="ARBA" id="ARBA00022989"/>
    </source>
</evidence>
<dbReference type="EMBL" id="MFKV01000007">
    <property type="protein sequence ID" value="OGG50720.1"/>
    <property type="molecule type" value="Genomic_DNA"/>
</dbReference>
<dbReference type="PANTHER" id="PTHR35851:SF1">
    <property type="entry name" value="CELL DIVISION PROTEIN FTSQ"/>
    <property type="match status" value="1"/>
</dbReference>
<evidence type="ECO:0000313" key="12">
    <source>
        <dbReference type="Proteomes" id="UP000178370"/>
    </source>
</evidence>
<gene>
    <name evidence="11" type="ORF">A2763_02230</name>
</gene>
<keyword evidence="5 9" id="KW-1133">Transmembrane helix</keyword>
<evidence type="ECO:0000256" key="8">
    <source>
        <dbReference type="SAM" id="MobiDB-lite"/>
    </source>
</evidence>
<dbReference type="AlphaFoldDB" id="A0A1F6CNS7"/>
<evidence type="ECO:0000259" key="10">
    <source>
        <dbReference type="PROSITE" id="PS51779"/>
    </source>
</evidence>
<dbReference type="STRING" id="1798482.A2763_02230"/>
<dbReference type="PROSITE" id="PS51779">
    <property type="entry name" value="POTRA"/>
    <property type="match status" value="1"/>
</dbReference>
<evidence type="ECO:0000256" key="1">
    <source>
        <dbReference type="ARBA" id="ARBA00004370"/>
    </source>
</evidence>
<name>A0A1F6CNS7_9BACT</name>
<keyword evidence="7" id="KW-0131">Cell cycle</keyword>